<feature type="region of interest" description="Disordered" evidence="1">
    <location>
        <begin position="168"/>
        <end position="227"/>
    </location>
</feature>
<feature type="region of interest" description="Disordered" evidence="1">
    <location>
        <begin position="27"/>
        <end position="53"/>
    </location>
</feature>
<feature type="compositionally biased region" description="Polar residues" evidence="1">
    <location>
        <begin position="206"/>
        <end position="218"/>
    </location>
</feature>
<name>A0A409Y3M6_9AGAR</name>
<reference evidence="3 4" key="1">
    <citation type="journal article" date="2018" name="Evol. Lett.">
        <title>Horizontal gene cluster transfer increased hallucinogenic mushroom diversity.</title>
        <authorList>
            <person name="Reynolds H.T."/>
            <person name="Vijayakumar V."/>
            <person name="Gluck-Thaler E."/>
            <person name="Korotkin H.B."/>
            <person name="Matheny P.B."/>
            <person name="Slot J.C."/>
        </authorList>
    </citation>
    <scope>NUCLEOTIDE SEQUENCE [LARGE SCALE GENOMIC DNA]</scope>
    <source>
        <strain evidence="3 4">SRW20</strain>
    </source>
</reference>
<protein>
    <submittedName>
        <fullName evidence="3">Uncharacterized protein</fullName>
    </submittedName>
</protein>
<dbReference type="Proteomes" id="UP000284706">
    <property type="component" value="Unassembled WGS sequence"/>
</dbReference>
<dbReference type="AlphaFoldDB" id="A0A409Y3M6"/>
<sequence length="366" mass="41463">MAQEIQVGEGRHEDAGVFWSCSPTRHGFQDREGSIEDEDAYSSYSGMSDSTGAARPIYEPAARSESAFGGRPESSSSVDYSPKPKIHPFLLILLQHVLRLVLQEPSAFEPRPTFKDLVDFLREESSPSDREMVRIFSGQLPYYIEATLQEVLRRDITEMLDNQTEMLDNPLCSASRPPGAESSSQSSPLATPSTGRVQRSLEKIPSANNVQPHPQYDSNDLFKNHWDTRDDPVEMTRIERETIESWRRSVVPVQLPLSEDGPFDDADDPDMAVSQCVDNKDQSPQVGQTPVSLEGPQITLRDSLPSFLWDYRFHFLALFFILGFTGYLLLKSAREIAQSVCMLQQQPARWPPLPNFYLNFQPFRRT</sequence>
<organism evidence="3 4">
    <name type="scientific">Gymnopilus dilepis</name>
    <dbReference type="NCBI Taxonomy" id="231916"/>
    <lineage>
        <taxon>Eukaryota</taxon>
        <taxon>Fungi</taxon>
        <taxon>Dikarya</taxon>
        <taxon>Basidiomycota</taxon>
        <taxon>Agaricomycotina</taxon>
        <taxon>Agaricomycetes</taxon>
        <taxon>Agaricomycetidae</taxon>
        <taxon>Agaricales</taxon>
        <taxon>Agaricineae</taxon>
        <taxon>Hymenogastraceae</taxon>
        <taxon>Gymnopilus</taxon>
    </lineage>
</organism>
<evidence type="ECO:0000256" key="2">
    <source>
        <dbReference type="SAM" id="Phobius"/>
    </source>
</evidence>
<dbReference type="InParanoid" id="A0A409Y3M6"/>
<evidence type="ECO:0000256" key="1">
    <source>
        <dbReference type="SAM" id="MobiDB-lite"/>
    </source>
</evidence>
<proteinExistence type="predicted"/>
<keyword evidence="2" id="KW-1133">Transmembrane helix</keyword>
<evidence type="ECO:0000313" key="4">
    <source>
        <dbReference type="Proteomes" id="UP000284706"/>
    </source>
</evidence>
<keyword evidence="2" id="KW-0812">Transmembrane</keyword>
<keyword evidence="4" id="KW-1185">Reference proteome</keyword>
<feature type="transmembrane region" description="Helical" evidence="2">
    <location>
        <begin position="311"/>
        <end position="330"/>
    </location>
</feature>
<keyword evidence="2" id="KW-0472">Membrane</keyword>
<gene>
    <name evidence="3" type="ORF">CVT26_002336</name>
</gene>
<dbReference type="EMBL" id="NHYE01001226">
    <property type="protein sequence ID" value="PPQ97551.1"/>
    <property type="molecule type" value="Genomic_DNA"/>
</dbReference>
<comment type="caution">
    <text evidence="3">The sequence shown here is derived from an EMBL/GenBank/DDBJ whole genome shotgun (WGS) entry which is preliminary data.</text>
</comment>
<evidence type="ECO:0000313" key="3">
    <source>
        <dbReference type="EMBL" id="PPQ97551.1"/>
    </source>
</evidence>
<feature type="compositionally biased region" description="Low complexity" evidence="1">
    <location>
        <begin position="175"/>
        <end position="193"/>
    </location>
</feature>
<feature type="compositionally biased region" description="Polar residues" evidence="1">
    <location>
        <begin position="42"/>
        <end position="51"/>
    </location>
</feature>
<accession>A0A409Y3M6</accession>